<name>A0A543EME2_9FLAO</name>
<organism evidence="1 2">
    <name type="scientific">Chryseobacterium aquifrigidense</name>
    <dbReference type="NCBI Taxonomy" id="558021"/>
    <lineage>
        <taxon>Bacteria</taxon>
        <taxon>Pseudomonadati</taxon>
        <taxon>Bacteroidota</taxon>
        <taxon>Flavobacteriia</taxon>
        <taxon>Flavobacteriales</taxon>
        <taxon>Weeksellaceae</taxon>
        <taxon>Chryseobacterium group</taxon>
        <taxon>Chryseobacterium</taxon>
    </lineage>
</organism>
<dbReference type="RefSeq" id="WP_142017691.1">
    <property type="nucleotide sequence ID" value="NZ_VFPD01000001.1"/>
</dbReference>
<gene>
    <name evidence="1" type="ORF">FB551_2475</name>
</gene>
<evidence type="ECO:0000313" key="2">
    <source>
        <dbReference type="Proteomes" id="UP000316437"/>
    </source>
</evidence>
<dbReference type="Proteomes" id="UP000316437">
    <property type="component" value="Unassembled WGS sequence"/>
</dbReference>
<sequence>MNLRPLVILTVFTLISLSCNNSKKELYSDRLSKSIDSVAITSVGKENQITESSKSTKTNYENKKIKKIDSKKEERTDGNFNQMTLFEVNKDISLDQLKDYCSSVKPNYTNGYFQILVFFKNADAARFPDTPVTGSYTEERDLKNIKAIYTINNINGYSKLDYYEKNNWESIAQTTDID</sequence>
<dbReference type="EMBL" id="VFPD01000001">
    <property type="protein sequence ID" value="TQM22755.1"/>
    <property type="molecule type" value="Genomic_DNA"/>
</dbReference>
<protein>
    <recommendedName>
        <fullName evidence="3">Lipoprotein</fullName>
    </recommendedName>
</protein>
<dbReference type="AlphaFoldDB" id="A0A543EME2"/>
<evidence type="ECO:0008006" key="3">
    <source>
        <dbReference type="Google" id="ProtNLM"/>
    </source>
</evidence>
<keyword evidence="2" id="KW-1185">Reference proteome</keyword>
<evidence type="ECO:0000313" key="1">
    <source>
        <dbReference type="EMBL" id="TQM22755.1"/>
    </source>
</evidence>
<accession>A0A543EME2</accession>
<dbReference type="PROSITE" id="PS51257">
    <property type="entry name" value="PROKAR_LIPOPROTEIN"/>
    <property type="match status" value="1"/>
</dbReference>
<reference evidence="1 2" key="1">
    <citation type="submission" date="2019-06" db="EMBL/GenBank/DDBJ databases">
        <title>Sorghum-associated microbial communities from plants grown in Nebraska, USA.</title>
        <authorList>
            <person name="Schachtman D."/>
        </authorList>
    </citation>
    <scope>NUCLEOTIDE SEQUENCE [LARGE SCALE GENOMIC DNA]</scope>
    <source>
        <strain evidence="1 2">110</strain>
    </source>
</reference>
<comment type="caution">
    <text evidence="1">The sequence shown here is derived from an EMBL/GenBank/DDBJ whole genome shotgun (WGS) entry which is preliminary data.</text>
</comment>
<proteinExistence type="predicted"/>